<keyword evidence="3" id="KW-1185">Reference proteome</keyword>
<gene>
    <name evidence="2" type="ORF">GWC95_01035</name>
</gene>
<dbReference type="EMBL" id="JAACJS010000002">
    <property type="protein sequence ID" value="NCI48486.1"/>
    <property type="molecule type" value="Genomic_DNA"/>
</dbReference>
<accession>A0ABW9ZUE5</accession>
<dbReference type="RefSeq" id="WP_161816810.1">
    <property type="nucleotide sequence ID" value="NZ_JAACJS010000002.1"/>
</dbReference>
<proteinExistence type="predicted"/>
<feature type="compositionally biased region" description="Basic and acidic residues" evidence="1">
    <location>
        <begin position="1"/>
        <end position="23"/>
    </location>
</feature>
<comment type="caution">
    <text evidence="2">The sequence shown here is derived from an EMBL/GenBank/DDBJ whole genome shotgun (WGS) entry which is preliminary data.</text>
</comment>
<dbReference type="Proteomes" id="UP000753802">
    <property type="component" value="Unassembled WGS sequence"/>
</dbReference>
<organism evidence="2 3">
    <name type="scientific">Sediminibacterium roseum</name>
    <dbReference type="NCBI Taxonomy" id="1978412"/>
    <lineage>
        <taxon>Bacteria</taxon>
        <taxon>Pseudomonadati</taxon>
        <taxon>Bacteroidota</taxon>
        <taxon>Chitinophagia</taxon>
        <taxon>Chitinophagales</taxon>
        <taxon>Chitinophagaceae</taxon>
        <taxon>Sediminibacterium</taxon>
    </lineage>
</organism>
<evidence type="ECO:0000256" key="1">
    <source>
        <dbReference type="SAM" id="MobiDB-lite"/>
    </source>
</evidence>
<name>A0ABW9ZUE5_9BACT</name>
<sequence length="55" mass="6386">MSGKAGVEKKQKTKPDNKVKDYGNDPFFVNKAKRSKEVLDKYGFPRELVNRRNTK</sequence>
<reference evidence="2 3" key="1">
    <citation type="submission" date="2020-01" db="EMBL/GenBank/DDBJ databases">
        <title>Genome analysis.</title>
        <authorList>
            <person name="Wu S."/>
            <person name="Wang G."/>
        </authorList>
    </citation>
    <scope>NUCLEOTIDE SEQUENCE [LARGE SCALE GENOMIC DNA]</scope>
    <source>
        <strain evidence="2 3">SYL130</strain>
    </source>
</reference>
<feature type="region of interest" description="Disordered" evidence="1">
    <location>
        <begin position="1"/>
        <end position="27"/>
    </location>
</feature>
<evidence type="ECO:0000313" key="2">
    <source>
        <dbReference type="EMBL" id="NCI48486.1"/>
    </source>
</evidence>
<protein>
    <submittedName>
        <fullName evidence="2">Uncharacterized protein</fullName>
    </submittedName>
</protein>
<evidence type="ECO:0000313" key="3">
    <source>
        <dbReference type="Proteomes" id="UP000753802"/>
    </source>
</evidence>